<protein>
    <recommendedName>
        <fullName evidence="9">SWIM-type domain-containing protein</fullName>
    </recommendedName>
</protein>
<dbReference type="RefSeq" id="XP_071938543.1">
    <property type="nucleotide sequence ID" value="XM_072082442.1"/>
</dbReference>
<dbReference type="Proteomes" id="UP001652660">
    <property type="component" value="Chromosome 3c"/>
</dbReference>
<accession>A0ABM4X3D0</accession>
<dbReference type="GeneID" id="140037663"/>
<feature type="region of interest" description="Disordered" evidence="8">
    <location>
        <begin position="890"/>
        <end position="913"/>
    </location>
</feature>
<dbReference type="Pfam" id="PF04434">
    <property type="entry name" value="SWIM"/>
    <property type="match status" value="1"/>
</dbReference>
<dbReference type="InterPro" id="IPR018289">
    <property type="entry name" value="MULE_transposase_dom"/>
</dbReference>
<dbReference type="PANTHER" id="PTHR31973:SF191">
    <property type="entry name" value="OS05G0489400 PROTEIN"/>
    <property type="match status" value="1"/>
</dbReference>
<evidence type="ECO:0000313" key="10">
    <source>
        <dbReference type="Proteomes" id="UP001652660"/>
    </source>
</evidence>
<evidence type="ECO:0000256" key="8">
    <source>
        <dbReference type="SAM" id="MobiDB-lite"/>
    </source>
</evidence>
<evidence type="ECO:0000256" key="1">
    <source>
        <dbReference type="ARBA" id="ARBA00022578"/>
    </source>
</evidence>
<keyword evidence="6" id="KW-0233">DNA recombination</keyword>
<feature type="compositionally biased region" description="Basic and acidic residues" evidence="8">
    <location>
        <begin position="801"/>
        <end position="812"/>
    </location>
</feature>
<feature type="region of interest" description="Disordered" evidence="8">
    <location>
        <begin position="774"/>
        <end position="818"/>
    </location>
</feature>
<organism evidence="10 11">
    <name type="scientific">Coffea arabica</name>
    <name type="common">Arabian coffee</name>
    <dbReference type="NCBI Taxonomy" id="13443"/>
    <lineage>
        <taxon>Eukaryota</taxon>
        <taxon>Viridiplantae</taxon>
        <taxon>Streptophyta</taxon>
        <taxon>Embryophyta</taxon>
        <taxon>Tracheophyta</taxon>
        <taxon>Spermatophyta</taxon>
        <taxon>Magnoliopsida</taxon>
        <taxon>eudicotyledons</taxon>
        <taxon>Gunneridae</taxon>
        <taxon>Pentapetalae</taxon>
        <taxon>asterids</taxon>
        <taxon>lamiids</taxon>
        <taxon>Gentianales</taxon>
        <taxon>Rubiaceae</taxon>
        <taxon>Ixoroideae</taxon>
        <taxon>Gardenieae complex</taxon>
        <taxon>Bertiereae - Coffeeae clade</taxon>
        <taxon>Coffeeae</taxon>
        <taxon>Coffea</taxon>
    </lineage>
</organism>
<keyword evidence="2" id="KW-0479">Metal-binding</keyword>
<evidence type="ECO:0000256" key="7">
    <source>
        <dbReference type="PROSITE-ProRule" id="PRU00325"/>
    </source>
</evidence>
<evidence type="ECO:0000256" key="2">
    <source>
        <dbReference type="ARBA" id="ARBA00022723"/>
    </source>
</evidence>
<evidence type="ECO:0000256" key="6">
    <source>
        <dbReference type="ARBA" id="ARBA00023172"/>
    </source>
</evidence>
<evidence type="ECO:0000313" key="11">
    <source>
        <dbReference type="RefSeq" id="XP_071938543.1"/>
    </source>
</evidence>
<keyword evidence="4" id="KW-0862">Zinc</keyword>
<feature type="compositionally biased region" description="Basic and acidic residues" evidence="8">
    <location>
        <begin position="141"/>
        <end position="154"/>
    </location>
</feature>
<keyword evidence="10" id="KW-1185">Reference proteome</keyword>
<dbReference type="Pfam" id="PF03108">
    <property type="entry name" value="DBD_Tnp_Mut"/>
    <property type="match status" value="1"/>
</dbReference>
<feature type="compositionally biased region" description="Polar residues" evidence="8">
    <location>
        <begin position="846"/>
        <end position="862"/>
    </location>
</feature>
<feature type="compositionally biased region" description="Basic residues" evidence="8">
    <location>
        <begin position="897"/>
        <end position="908"/>
    </location>
</feature>
<evidence type="ECO:0000259" key="9">
    <source>
        <dbReference type="PROSITE" id="PS50966"/>
    </source>
</evidence>
<evidence type="ECO:0000256" key="3">
    <source>
        <dbReference type="ARBA" id="ARBA00022771"/>
    </source>
</evidence>
<dbReference type="InterPro" id="IPR004332">
    <property type="entry name" value="Transposase_MuDR"/>
</dbReference>
<evidence type="ECO:0000256" key="4">
    <source>
        <dbReference type="ARBA" id="ARBA00022833"/>
    </source>
</evidence>
<dbReference type="SMART" id="SM00575">
    <property type="entry name" value="ZnF_PMZ"/>
    <property type="match status" value="1"/>
</dbReference>
<reference evidence="11" key="1">
    <citation type="submission" date="2025-08" db="UniProtKB">
        <authorList>
            <consortium name="RefSeq"/>
        </authorList>
    </citation>
    <scope>IDENTIFICATION</scope>
    <source>
        <tissue evidence="11">Leaves</tissue>
    </source>
</reference>
<evidence type="ECO:0000256" key="5">
    <source>
        <dbReference type="ARBA" id="ARBA00023125"/>
    </source>
</evidence>
<dbReference type="PANTHER" id="PTHR31973">
    <property type="entry name" value="POLYPROTEIN, PUTATIVE-RELATED"/>
    <property type="match status" value="1"/>
</dbReference>
<keyword evidence="3 7" id="KW-0863">Zinc-finger</keyword>
<feature type="domain" description="SWIM-type" evidence="9">
    <location>
        <begin position="710"/>
        <end position="742"/>
    </location>
</feature>
<sequence>MSVRKKDLENHAPLNYEQGSSLITLRCHCGGLIFYTPQPHYKGGDVCVLDYVESIGLSIFEVDRLIEAAGVFGHKVYYGWENNSFKRIDNSRELNGYIQRTTGSIREIILYLEVSFHEILVHQFGYDPYEVDENEKSPSNGKDKTANDDHERGGNDNNEADSSSESFFSALDSDYNQSEEDDADFDGNIDKNAEWLGVEHYKELQTNSAKQGQVEADLVQPEDDDVAPDSESDFESVHGSDDENGSNKFVVFNPKHMDNPKLELKMYFSTIKECKLAITNYSVRQGRPCKFVKQDLVRLRAKCRNKGCNWQIYAKKLSGEGSVQIRTFEDIHNCGFTYENPLVNSGWVGRKYCEEFRSNPKVDMEHFRKTVMKENKCSFSKKQTYRARKKALDIIHGSESDQYSKLGAYMHEIQKSNPGSSIILKTVDGTPKGQQRFQRLYMCFHGVKQGFLGGCKPLIGVDGTFLKGTVGGILLIAVGLDANNSIFPVAYAAVEGENKESWTWFFKLLKEDLKIERDYEWTIMSDKQKGLIQACSNVFPNAAHRFCVKHLHNNFSTSGFKGEALRRALWAAAKATTPAEFGRKMEDMAAIDLDAAKWFDDKPPCQWSRAYFSTHSKCDVLLNNICECFNGKILDAREKPIIEMLEILRLYMMQRMQQNRDIARQKWKESLYFPRIIEIVQKRMDKATQCFPFKSNDDLYEVSNSYGDHYAVNIKEHTCSCRRWELTGIPCPHAIAALWLAKKDPMLYLSNWYTVETYLKCYEGAICPMNGEGNWEKTDVDGPKPPLYGKTAGRPKKQRRRTADEDQQEKEKKSKKMSRVGQVIRCKYCLQKGHNVRSCKLKKAENNASGSGIQSNEAANNARSDEVDSGDCNEANCTEVLVTCTPQIFDKNPNNKSAKRTKRPHAKSRVQDGSMHDATEFANSTGTNHLEDVPITSSVPASPNLYEVFGLKRSQVKYSQPLHSRKEQEKVQMPVKAKSVHMEVAAAATAATKRVAGSSRMKGKNKLL</sequence>
<keyword evidence="1" id="KW-0815">Transposition</keyword>
<dbReference type="InterPro" id="IPR007527">
    <property type="entry name" value="Znf_SWIM"/>
</dbReference>
<dbReference type="Pfam" id="PF10551">
    <property type="entry name" value="MULE"/>
    <property type="match status" value="1"/>
</dbReference>
<feature type="region of interest" description="Disordered" evidence="8">
    <location>
        <begin position="131"/>
        <end position="164"/>
    </location>
</feature>
<feature type="region of interest" description="Disordered" evidence="8">
    <location>
        <begin position="206"/>
        <end position="247"/>
    </location>
</feature>
<dbReference type="PROSITE" id="PS50966">
    <property type="entry name" value="ZF_SWIM"/>
    <property type="match status" value="1"/>
</dbReference>
<feature type="compositionally biased region" description="Acidic residues" evidence="8">
    <location>
        <begin position="220"/>
        <end position="234"/>
    </location>
</feature>
<name>A0ABM4X3D0_COFAR</name>
<keyword evidence="5" id="KW-0238">DNA-binding</keyword>
<proteinExistence type="predicted"/>
<feature type="region of interest" description="Disordered" evidence="8">
    <location>
        <begin position="845"/>
        <end position="870"/>
    </location>
</feature>
<gene>
    <name evidence="11" type="primary">LOC140037663</name>
</gene>
<dbReference type="InterPro" id="IPR006564">
    <property type="entry name" value="Znf_PMZ"/>
</dbReference>
<dbReference type="InterPro" id="IPR001207">
    <property type="entry name" value="Transposase_mutator"/>
</dbReference>
<dbReference type="PROSITE" id="PS01007">
    <property type="entry name" value="TRANSPOSASE_MUTATOR"/>
    <property type="match status" value="1"/>
</dbReference>